<organism evidence="1 2">
    <name type="scientific">Rhizobium etli (strain CIAT 652)</name>
    <dbReference type="NCBI Taxonomy" id="491916"/>
    <lineage>
        <taxon>Bacteria</taxon>
        <taxon>Pseudomonadati</taxon>
        <taxon>Pseudomonadota</taxon>
        <taxon>Alphaproteobacteria</taxon>
        <taxon>Hyphomicrobiales</taxon>
        <taxon>Rhizobiaceae</taxon>
        <taxon>Rhizobium/Agrobacterium group</taxon>
        <taxon>Rhizobium</taxon>
    </lineage>
</organism>
<protein>
    <submittedName>
        <fullName evidence="1">Uncharacterized protein</fullName>
    </submittedName>
</protein>
<accession>B3Q3B7</accession>
<keyword evidence="1" id="KW-0614">Plasmid</keyword>
<dbReference type="Proteomes" id="UP000008817">
    <property type="component" value="Plasmid pC"/>
</dbReference>
<proteinExistence type="predicted"/>
<dbReference type="KEGG" id="rec:RHECIAT_PC0000596"/>
<geneLocation type="plasmid" evidence="1 2">
    <name>pC</name>
</geneLocation>
<reference evidence="1 2" key="1">
    <citation type="submission" date="2008-04" db="EMBL/GenBank/DDBJ databases">
        <title>Genome diversity and DNA divergence of Rhizobium etli.</title>
        <authorList>
            <person name="Gonzalez V."/>
            <person name="Acosta J.L."/>
            <person name="Santamaria R.I."/>
            <person name="Bustos P."/>
            <person name="Hernandez-Gonzalez I.L."/>
            <person name="Fernandez J.L."/>
            <person name="Diaz R."/>
            <person name="Flores M."/>
            <person name="Mora J."/>
            <person name="Palacios R."/>
            <person name="Davila G."/>
        </authorList>
    </citation>
    <scope>NUCLEOTIDE SEQUENCE [LARGE SCALE GENOMIC DNA]</scope>
    <source>
        <strain evidence="2">CIAT 652</strain>
        <plasmid evidence="2">Plasmid pC</plasmid>
    </source>
</reference>
<gene>
    <name evidence="1" type="ordered locus">RHECIAT_PC0000596</name>
</gene>
<name>B3Q3B7_RHIE6</name>
<evidence type="ECO:0000313" key="1">
    <source>
        <dbReference type="EMBL" id="ACE94674.1"/>
    </source>
</evidence>
<dbReference type="EMBL" id="CP001077">
    <property type="protein sequence ID" value="ACE94674.1"/>
    <property type="molecule type" value="Genomic_DNA"/>
</dbReference>
<dbReference type="HOGENOM" id="CLU_1925871_0_0_5"/>
<dbReference type="AlphaFoldDB" id="B3Q3B7"/>
<sequence>MLFPLFLPTEYGGRCWLHDDDVRPSLWPHLLTSPFPPRFRQDLMDGSKGETSPHINENGGAAHQVAAWRTSFLASKAVRLNEFTTRTTLAGVGKGKLLNSLSTTPIGRIFLAARQELTEPAALGKPWRCCF</sequence>
<evidence type="ECO:0000313" key="2">
    <source>
        <dbReference type="Proteomes" id="UP000008817"/>
    </source>
</evidence>